<evidence type="ECO:0008006" key="5">
    <source>
        <dbReference type="Google" id="ProtNLM"/>
    </source>
</evidence>
<comment type="caution">
    <text evidence="3">The sequence shown here is derived from an EMBL/GenBank/DDBJ whole genome shotgun (WGS) entry which is preliminary data.</text>
</comment>
<feature type="signal peptide" evidence="2">
    <location>
        <begin position="1"/>
        <end position="19"/>
    </location>
</feature>
<gene>
    <name evidence="3" type="ORF">ATANTOWER_015089</name>
</gene>
<feature type="region of interest" description="Disordered" evidence="1">
    <location>
        <begin position="63"/>
        <end position="91"/>
    </location>
</feature>
<organism evidence="3 4">
    <name type="scientific">Ataeniobius toweri</name>
    <dbReference type="NCBI Taxonomy" id="208326"/>
    <lineage>
        <taxon>Eukaryota</taxon>
        <taxon>Metazoa</taxon>
        <taxon>Chordata</taxon>
        <taxon>Craniata</taxon>
        <taxon>Vertebrata</taxon>
        <taxon>Euteleostomi</taxon>
        <taxon>Actinopterygii</taxon>
        <taxon>Neopterygii</taxon>
        <taxon>Teleostei</taxon>
        <taxon>Neoteleostei</taxon>
        <taxon>Acanthomorphata</taxon>
        <taxon>Ovalentaria</taxon>
        <taxon>Atherinomorphae</taxon>
        <taxon>Cyprinodontiformes</taxon>
        <taxon>Goodeidae</taxon>
        <taxon>Ataeniobius</taxon>
    </lineage>
</organism>
<evidence type="ECO:0000313" key="4">
    <source>
        <dbReference type="Proteomes" id="UP001345963"/>
    </source>
</evidence>
<protein>
    <recommendedName>
        <fullName evidence="5">Secreted protein</fullName>
    </recommendedName>
</protein>
<evidence type="ECO:0000313" key="3">
    <source>
        <dbReference type="EMBL" id="MED6235080.1"/>
    </source>
</evidence>
<accession>A0ABU7ACA9</accession>
<name>A0ABU7ACA9_9TELE</name>
<dbReference type="Proteomes" id="UP001345963">
    <property type="component" value="Unassembled WGS sequence"/>
</dbReference>
<feature type="compositionally biased region" description="Pro residues" evidence="1">
    <location>
        <begin position="81"/>
        <end position="91"/>
    </location>
</feature>
<sequence length="91" mass="9673">MSLASGLRPCFCLLTKASCLAPGFVCLSLPPWFLPVTAPLDHRVLDLSPSAIRLLAAACSAPTSRPVRRSPGLHPAKEPILIPPPYTDSVK</sequence>
<keyword evidence="4" id="KW-1185">Reference proteome</keyword>
<evidence type="ECO:0000256" key="1">
    <source>
        <dbReference type="SAM" id="MobiDB-lite"/>
    </source>
</evidence>
<evidence type="ECO:0000256" key="2">
    <source>
        <dbReference type="SAM" id="SignalP"/>
    </source>
</evidence>
<dbReference type="EMBL" id="JAHUTI010010149">
    <property type="protein sequence ID" value="MED6235080.1"/>
    <property type="molecule type" value="Genomic_DNA"/>
</dbReference>
<keyword evidence="2" id="KW-0732">Signal</keyword>
<feature type="chain" id="PRO_5047023923" description="Secreted protein" evidence="2">
    <location>
        <begin position="20"/>
        <end position="91"/>
    </location>
</feature>
<reference evidence="3 4" key="1">
    <citation type="submission" date="2021-07" db="EMBL/GenBank/DDBJ databases">
        <authorList>
            <person name="Palmer J.M."/>
        </authorList>
    </citation>
    <scope>NUCLEOTIDE SEQUENCE [LARGE SCALE GENOMIC DNA]</scope>
    <source>
        <strain evidence="3 4">AT_MEX2019</strain>
        <tissue evidence="3">Muscle</tissue>
    </source>
</reference>
<proteinExistence type="predicted"/>